<name>A0AA88M806_CHASR</name>
<sequence>MKKKSKSSFFHHSQGGTIFEMPPHSSFPVHHFHPSALSSSVRIMFYFHLSCVGF</sequence>
<proteinExistence type="predicted"/>
<keyword evidence="2" id="KW-1185">Reference proteome</keyword>
<gene>
    <name evidence="1" type="ORF">Q5P01_016683</name>
</gene>
<protein>
    <submittedName>
        <fullName evidence="1">Uncharacterized protein</fullName>
    </submittedName>
</protein>
<dbReference type="AlphaFoldDB" id="A0AA88M806"/>
<evidence type="ECO:0000313" key="1">
    <source>
        <dbReference type="EMBL" id="KAK2832794.1"/>
    </source>
</evidence>
<comment type="caution">
    <text evidence="1">The sequence shown here is derived from an EMBL/GenBank/DDBJ whole genome shotgun (WGS) entry which is preliminary data.</text>
</comment>
<accession>A0AA88M806</accession>
<dbReference type="Proteomes" id="UP001187415">
    <property type="component" value="Unassembled WGS sequence"/>
</dbReference>
<organism evidence="1 2">
    <name type="scientific">Channa striata</name>
    <name type="common">Snakehead murrel</name>
    <name type="synonym">Ophicephalus striatus</name>
    <dbReference type="NCBI Taxonomy" id="64152"/>
    <lineage>
        <taxon>Eukaryota</taxon>
        <taxon>Metazoa</taxon>
        <taxon>Chordata</taxon>
        <taxon>Craniata</taxon>
        <taxon>Vertebrata</taxon>
        <taxon>Euteleostomi</taxon>
        <taxon>Actinopterygii</taxon>
        <taxon>Neopterygii</taxon>
        <taxon>Teleostei</taxon>
        <taxon>Neoteleostei</taxon>
        <taxon>Acanthomorphata</taxon>
        <taxon>Anabantaria</taxon>
        <taxon>Anabantiformes</taxon>
        <taxon>Channoidei</taxon>
        <taxon>Channidae</taxon>
        <taxon>Channa</taxon>
    </lineage>
</organism>
<reference evidence="1" key="1">
    <citation type="submission" date="2023-07" db="EMBL/GenBank/DDBJ databases">
        <title>Chromosome-level Genome Assembly of Striped Snakehead (Channa striata).</title>
        <authorList>
            <person name="Liu H."/>
        </authorList>
    </citation>
    <scope>NUCLEOTIDE SEQUENCE</scope>
    <source>
        <strain evidence="1">Gz</strain>
        <tissue evidence="1">Muscle</tissue>
    </source>
</reference>
<dbReference type="EMBL" id="JAUPFM010000013">
    <property type="protein sequence ID" value="KAK2832794.1"/>
    <property type="molecule type" value="Genomic_DNA"/>
</dbReference>
<evidence type="ECO:0000313" key="2">
    <source>
        <dbReference type="Proteomes" id="UP001187415"/>
    </source>
</evidence>